<keyword evidence="3" id="KW-1185">Reference proteome</keyword>
<dbReference type="AlphaFoldDB" id="A0A835Q2U1"/>
<comment type="caution">
    <text evidence="2">The sequence shown here is derived from an EMBL/GenBank/DDBJ whole genome shotgun (WGS) entry which is preliminary data.</text>
</comment>
<gene>
    <name evidence="2" type="ORF">HPP92_020448</name>
    <name evidence="1" type="ORF">HPP92_020832</name>
</gene>
<evidence type="ECO:0000313" key="3">
    <source>
        <dbReference type="Proteomes" id="UP000636800"/>
    </source>
</evidence>
<name>A0A835Q2U1_VANPL</name>
<dbReference type="Proteomes" id="UP000636800">
    <property type="component" value="Chromosome 11"/>
</dbReference>
<evidence type="ECO:0000313" key="4">
    <source>
        <dbReference type="Proteomes" id="UP000639772"/>
    </source>
</evidence>
<dbReference type="Proteomes" id="UP000639772">
    <property type="component" value="Chromosome 11"/>
</dbReference>
<sequence length="75" mass="7958">MDATKKCSINRQLLQQGKAVHVDGEGGCSEGLCCTPAIGELPGLEGPDVPTLMQDTMNEWELPANLTAHADLEHA</sequence>
<evidence type="ECO:0000313" key="2">
    <source>
        <dbReference type="EMBL" id="KAG0461972.1"/>
    </source>
</evidence>
<dbReference type="EMBL" id="JADCNL010000011">
    <property type="protein sequence ID" value="KAG0460535.1"/>
    <property type="molecule type" value="Genomic_DNA"/>
</dbReference>
<reference evidence="3 4" key="1">
    <citation type="journal article" date="2020" name="Nat. Food">
        <title>A phased Vanilla planifolia genome enables genetic improvement of flavour and production.</title>
        <authorList>
            <person name="Hasing T."/>
            <person name="Tang H."/>
            <person name="Brym M."/>
            <person name="Khazi F."/>
            <person name="Huang T."/>
            <person name="Chambers A.H."/>
        </authorList>
    </citation>
    <scope>NUCLEOTIDE SEQUENCE [LARGE SCALE GENOMIC DNA]</scope>
    <source>
        <tissue evidence="2">Leaf</tissue>
    </source>
</reference>
<dbReference type="EMBL" id="JADCNM010000011">
    <property type="protein sequence ID" value="KAG0461972.1"/>
    <property type="molecule type" value="Genomic_DNA"/>
</dbReference>
<protein>
    <submittedName>
        <fullName evidence="2">Uncharacterized protein</fullName>
    </submittedName>
</protein>
<accession>A0A835Q2U1</accession>
<proteinExistence type="predicted"/>
<evidence type="ECO:0000313" key="1">
    <source>
        <dbReference type="EMBL" id="KAG0460535.1"/>
    </source>
</evidence>
<organism evidence="2 4">
    <name type="scientific">Vanilla planifolia</name>
    <name type="common">Vanilla</name>
    <dbReference type="NCBI Taxonomy" id="51239"/>
    <lineage>
        <taxon>Eukaryota</taxon>
        <taxon>Viridiplantae</taxon>
        <taxon>Streptophyta</taxon>
        <taxon>Embryophyta</taxon>
        <taxon>Tracheophyta</taxon>
        <taxon>Spermatophyta</taxon>
        <taxon>Magnoliopsida</taxon>
        <taxon>Liliopsida</taxon>
        <taxon>Asparagales</taxon>
        <taxon>Orchidaceae</taxon>
        <taxon>Vanilloideae</taxon>
        <taxon>Vanilleae</taxon>
        <taxon>Vanilla</taxon>
    </lineage>
</organism>